<accession>A0ABU2MTR1</accession>
<sequence>MPEFLPAARPLLTCGACRNLYLEGTRHLCPAPPEHLPLALMGLDFDERLTHRQWKGAACVLCARSLDARARVLATIRDHELRACAPACPPR</sequence>
<evidence type="ECO:0000313" key="1">
    <source>
        <dbReference type="EMBL" id="MDT0343974.1"/>
    </source>
</evidence>
<keyword evidence="2" id="KW-1185">Reference proteome</keyword>
<dbReference type="RefSeq" id="WP_311705111.1">
    <property type="nucleotide sequence ID" value="NZ_JAVREL010000008.1"/>
</dbReference>
<organism evidence="1 2">
    <name type="scientific">Streptomyces litchfieldiae</name>
    <dbReference type="NCBI Taxonomy" id="3075543"/>
    <lineage>
        <taxon>Bacteria</taxon>
        <taxon>Bacillati</taxon>
        <taxon>Actinomycetota</taxon>
        <taxon>Actinomycetes</taxon>
        <taxon>Kitasatosporales</taxon>
        <taxon>Streptomycetaceae</taxon>
        <taxon>Streptomyces</taxon>
    </lineage>
</organism>
<evidence type="ECO:0000313" key="2">
    <source>
        <dbReference type="Proteomes" id="UP001183246"/>
    </source>
</evidence>
<gene>
    <name evidence="1" type="ORF">RM590_15305</name>
</gene>
<proteinExistence type="predicted"/>
<protein>
    <submittedName>
        <fullName evidence="1">Uncharacterized protein</fullName>
    </submittedName>
</protein>
<name>A0ABU2MTR1_9ACTN</name>
<comment type="caution">
    <text evidence="1">The sequence shown here is derived from an EMBL/GenBank/DDBJ whole genome shotgun (WGS) entry which is preliminary data.</text>
</comment>
<reference evidence="2" key="1">
    <citation type="submission" date="2023-07" db="EMBL/GenBank/DDBJ databases">
        <title>30 novel species of actinomycetes from the DSMZ collection.</title>
        <authorList>
            <person name="Nouioui I."/>
        </authorList>
    </citation>
    <scope>NUCLEOTIDE SEQUENCE [LARGE SCALE GENOMIC DNA]</scope>
    <source>
        <strain evidence="2">DSM 44938</strain>
    </source>
</reference>
<dbReference type="EMBL" id="JAVREL010000008">
    <property type="protein sequence ID" value="MDT0343974.1"/>
    <property type="molecule type" value="Genomic_DNA"/>
</dbReference>
<dbReference type="Proteomes" id="UP001183246">
    <property type="component" value="Unassembled WGS sequence"/>
</dbReference>